<reference evidence="2" key="1">
    <citation type="journal article" date="2013" name="Nature">
        <title>Pan genome of the phytoplankton Emiliania underpins its global distribution.</title>
        <authorList>
            <person name="Read B.A."/>
            <person name="Kegel J."/>
            <person name="Klute M.J."/>
            <person name="Kuo A."/>
            <person name="Lefebvre S.C."/>
            <person name="Maumus F."/>
            <person name="Mayer C."/>
            <person name="Miller J."/>
            <person name="Monier A."/>
            <person name="Salamov A."/>
            <person name="Young J."/>
            <person name="Aguilar M."/>
            <person name="Claverie J.M."/>
            <person name="Frickenhaus S."/>
            <person name="Gonzalez K."/>
            <person name="Herman E.K."/>
            <person name="Lin Y.C."/>
            <person name="Napier J."/>
            <person name="Ogata H."/>
            <person name="Sarno A.F."/>
            <person name="Shmutz J."/>
            <person name="Schroeder D."/>
            <person name="de Vargas C."/>
            <person name="Verret F."/>
            <person name="von Dassow P."/>
            <person name="Valentin K."/>
            <person name="Van de Peer Y."/>
            <person name="Wheeler G."/>
            <person name="Dacks J.B."/>
            <person name="Delwiche C.F."/>
            <person name="Dyhrman S.T."/>
            <person name="Glockner G."/>
            <person name="John U."/>
            <person name="Richards T."/>
            <person name="Worden A.Z."/>
            <person name="Zhang X."/>
            <person name="Grigoriev I.V."/>
            <person name="Allen A.E."/>
            <person name="Bidle K."/>
            <person name="Borodovsky M."/>
            <person name="Bowler C."/>
            <person name="Brownlee C."/>
            <person name="Cock J.M."/>
            <person name="Elias M."/>
            <person name="Gladyshev V.N."/>
            <person name="Groth M."/>
            <person name="Guda C."/>
            <person name="Hadaegh A."/>
            <person name="Iglesias-Rodriguez M.D."/>
            <person name="Jenkins J."/>
            <person name="Jones B.M."/>
            <person name="Lawson T."/>
            <person name="Leese F."/>
            <person name="Lindquist E."/>
            <person name="Lobanov A."/>
            <person name="Lomsadze A."/>
            <person name="Malik S.B."/>
            <person name="Marsh M.E."/>
            <person name="Mackinder L."/>
            <person name="Mock T."/>
            <person name="Mueller-Roeber B."/>
            <person name="Pagarete A."/>
            <person name="Parker M."/>
            <person name="Probert I."/>
            <person name="Quesneville H."/>
            <person name="Raines C."/>
            <person name="Rensing S.A."/>
            <person name="Riano-Pachon D.M."/>
            <person name="Richier S."/>
            <person name="Rokitta S."/>
            <person name="Shiraiwa Y."/>
            <person name="Soanes D.M."/>
            <person name="van der Giezen M."/>
            <person name="Wahlund T.M."/>
            <person name="Williams B."/>
            <person name="Wilson W."/>
            <person name="Wolfe G."/>
            <person name="Wurch L.L."/>
        </authorList>
    </citation>
    <scope>NUCLEOTIDE SEQUENCE</scope>
</reference>
<reference evidence="1" key="2">
    <citation type="submission" date="2024-10" db="UniProtKB">
        <authorList>
            <consortium name="EnsemblProtists"/>
        </authorList>
    </citation>
    <scope>IDENTIFICATION</scope>
</reference>
<organism evidence="1 2">
    <name type="scientific">Emiliania huxleyi (strain CCMP1516)</name>
    <dbReference type="NCBI Taxonomy" id="280463"/>
    <lineage>
        <taxon>Eukaryota</taxon>
        <taxon>Haptista</taxon>
        <taxon>Haptophyta</taxon>
        <taxon>Prymnesiophyceae</taxon>
        <taxon>Isochrysidales</taxon>
        <taxon>Noelaerhabdaceae</taxon>
        <taxon>Emiliania</taxon>
    </lineage>
</organism>
<dbReference type="AlphaFoldDB" id="A0A0D3I703"/>
<dbReference type="Proteomes" id="UP000013827">
    <property type="component" value="Unassembled WGS sequence"/>
</dbReference>
<name>A0A0D3I703_EMIH1</name>
<keyword evidence="2" id="KW-1185">Reference proteome</keyword>
<sequence length="131" mass="15082">MPVLAMVLYLVAWNPTPPKVHGLHQHTKCSMLAADESDEAVTPSTTTDWRVERARLTRQHSQAVLRRPRRFLPCSAASEWAQQLGLSTREEWDDWLELGEGWSSYVPRDPESHYTKLGQWLGWRAWLTGEA</sequence>
<dbReference type="KEGG" id="ehx:EMIHUDRAFT_198285"/>
<proteinExistence type="predicted"/>
<evidence type="ECO:0000313" key="1">
    <source>
        <dbReference type="EnsemblProtists" id="EOD07038"/>
    </source>
</evidence>
<dbReference type="eggNOG" id="ENOG502SDPI">
    <property type="taxonomic scope" value="Eukaryota"/>
</dbReference>
<dbReference type="PaxDb" id="2903-EOD07038"/>
<accession>A0A0D3I703</accession>
<protein>
    <submittedName>
        <fullName evidence="1">Uncharacterized protein</fullName>
    </submittedName>
</protein>
<dbReference type="RefSeq" id="XP_005759467.1">
    <property type="nucleotide sequence ID" value="XM_005759410.1"/>
</dbReference>
<evidence type="ECO:0000313" key="2">
    <source>
        <dbReference type="Proteomes" id="UP000013827"/>
    </source>
</evidence>
<dbReference type="EnsemblProtists" id="EOD07038">
    <property type="protein sequence ID" value="EOD07038"/>
    <property type="gene ID" value="EMIHUDRAFT_198285"/>
</dbReference>
<dbReference type="HOGENOM" id="CLU_158950_0_0_1"/>
<dbReference type="GeneID" id="17253313"/>